<evidence type="ECO:0000313" key="2">
    <source>
        <dbReference type="Proteomes" id="UP000315389"/>
    </source>
</evidence>
<dbReference type="PANTHER" id="PTHR36849:SF1">
    <property type="entry name" value="CYTOPLASMIC PROTEIN"/>
    <property type="match status" value="1"/>
</dbReference>
<name>A0A542ZUH4_RARFA</name>
<dbReference type="PANTHER" id="PTHR36849">
    <property type="entry name" value="CYTOPLASMIC PROTEIN-RELATED"/>
    <property type="match status" value="1"/>
</dbReference>
<proteinExistence type="predicted"/>
<sequence>MPTIEIKRVYEAPTDTDGYRVLVDRLWPRGLSKERAHLDLWAKDAAPSSQLRRWWNHDPARMEEFAARYRAELDHGDLSALRDAIASHETATLLYAAHDPHVNHALILRDYLVQS</sequence>
<dbReference type="Pfam" id="PF22752">
    <property type="entry name" value="DUF488-N3i"/>
    <property type="match status" value="1"/>
</dbReference>
<dbReference type="Proteomes" id="UP000315389">
    <property type="component" value="Unassembled WGS sequence"/>
</dbReference>
<comment type="caution">
    <text evidence="1">The sequence shown here is derived from an EMBL/GenBank/DDBJ whole genome shotgun (WGS) entry which is preliminary data.</text>
</comment>
<dbReference type="AlphaFoldDB" id="A0A542ZUH4"/>
<evidence type="ECO:0000313" key="1">
    <source>
        <dbReference type="EMBL" id="TQL64015.1"/>
    </source>
</evidence>
<reference evidence="1 2" key="1">
    <citation type="submission" date="2019-06" db="EMBL/GenBank/DDBJ databases">
        <title>Sequencing the genomes of 1000 actinobacteria strains.</title>
        <authorList>
            <person name="Klenk H.-P."/>
        </authorList>
    </citation>
    <scope>NUCLEOTIDE SEQUENCE [LARGE SCALE GENOMIC DNA]</scope>
    <source>
        <strain evidence="1 2">DSM 4813</strain>
    </source>
</reference>
<dbReference type="OrthoDB" id="9790745at2"/>
<dbReference type="EMBL" id="VFOS01000001">
    <property type="protein sequence ID" value="TQL64015.1"/>
    <property type="molecule type" value="Genomic_DNA"/>
</dbReference>
<organism evidence="1 2">
    <name type="scientific">Rarobacter faecitabidus</name>
    <dbReference type="NCBI Taxonomy" id="13243"/>
    <lineage>
        <taxon>Bacteria</taxon>
        <taxon>Bacillati</taxon>
        <taxon>Actinomycetota</taxon>
        <taxon>Actinomycetes</taxon>
        <taxon>Micrococcales</taxon>
        <taxon>Rarobacteraceae</taxon>
        <taxon>Rarobacter</taxon>
    </lineage>
</organism>
<gene>
    <name evidence="1" type="ORF">FB461_0499</name>
</gene>
<keyword evidence="2" id="KW-1185">Reference proteome</keyword>
<dbReference type="RefSeq" id="WP_142118632.1">
    <property type="nucleotide sequence ID" value="NZ_BAAASV010000003.1"/>
</dbReference>
<dbReference type="InterPro" id="IPR052552">
    <property type="entry name" value="YeaO-like"/>
</dbReference>
<accession>A0A542ZUH4</accession>
<protein>
    <submittedName>
        <fullName evidence="1">Uncharacterized protein YeaO (DUF488 family)</fullName>
    </submittedName>
</protein>